<name>A0A452YGV4_AEGTS</name>
<dbReference type="EnsemblPlants" id="AET1Gv20411700.1">
    <property type="protein sequence ID" value="AET1Gv20411700.1"/>
    <property type="gene ID" value="AET1Gv20411700"/>
</dbReference>
<dbReference type="Gramene" id="AET1Gv20411700.1">
    <property type="protein sequence ID" value="AET1Gv20411700.1"/>
    <property type="gene ID" value="AET1Gv20411700"/>
</dbReference>
<evidence type="ECO:0000313" key="1">
    <source>
        <dbReference type="EnsemblPlants" id="AET1Gv20411700.1"/>
    </source>
</evidence>
<reference evidence="1" key="5">
    <citation type="journal article" date="2021" name="G3 (Bethesda)">
        <title>Aegilops tauschii genome assembly Aet v5.0 features greater sequence contiguity and improved annotation.</title>
        <authorList>
            <person name="Wang L."/>
            <person name="Zhu T."/>
            <person name="Rodriguez J.C."/>
            <person name="Deal K.R."/>
            <person name="Dubcovsky J."/>
            <person name="McGuire P.E."/>
            <person name="Lux T."/>
            <person name="Spannagl M."/>
            <person name="Mayer K.F.X."/>
            <person name="Baldrich P."/>
            <person name="Meyers B.C."/>
            <person name="Huo N."/>
            <person name="Gu Y.Q."/>
            <person name="Zhou H."/>
            <person name="Devos K.M."/>
            <person name="Bennetzen J.L."/>
            <person name="Unver T."/>
            <person name="Budak H."/>
            <person name="Gulick P.J."/>
            <person name="Galiba G."/>
            <person name="Kalapos B."/>
            <person name="Nelson D.R."/>
            <person name="Li P."/>
            <person name="You F.M."/>
            <person name="Luo M.C."/>
            <person name="Dvorak J."/>
        </authorList>
    </citation>
    <scope>NUCLEOTIDE SEQUENCE [LARGE SCALE GENOMIC DNA]</scope>
    <source>
        <strain evidence="1">cv. AL8/78</strain>
    </source>
</reference>
<sequence length="123" mass="15018">KGWNRNVDAWYRKIKIDIVKRLDEIDKSAEIRGITVEVRKEQKELREQLKRVMMQEEIKIIQRYKEREIIEGDGNTIYYHAKVNGRRRKNRILSLEQEEGMIEGEEELMKYINDFYKKIVWTS</sequence>
<evidence type="ECO:0000313" key="2">
    <source>
        <dbReference type="Proteomes" id="UP000015105"/>
    </source>
</evidence>
<reference evidence="2" key="1">
    <citation type="journal article" date="2014" name="Science">
        <title>Ancient hybridizations among the ancestral genomes of bread wheat.</title>
        <authorList>
            <consortium name="International Wheat Genome Sequencing Consortium,"/>
            <person name="Marcussen T."/>
            <person name="Sandve S.R."/>
            <person name="Heier L."/>
            <person name="Spannagl M."/>
            <person name="Pfeifer M."/>
            <person name="Jakobsen K.S."/>
            <person name="Wulff B.B."/>
            <person name="Steuernagel B."/>
            <person name="Mayer K.F."/>
            <person name="Olsen O.A."/>
        </authorList>
    </citation>
    <scope>NUCLEOTIDE SEQUENCE [LARGE SCALE GENOMIC DNA]</scope>
    <source>
        <strain evidence="2">cv. AL8/78</strain>
    </source>
</reference>
<protein>
    <submittedName>
        <fullName evidence="1">Uncharacterized protein</fullName>
    </submittedName>
</protein>
<dbReference type="Proteomes" id="UP000015105">
    <property type="component" value="Chromosome 1D"/>
</dbReference>
<accession>A0A452YGV4</accession>
<dbReference type="AlphaFoldDB" id="A0A452YGV4"/>
<organism evidence="1 2">
    <name type="scientific">Aegilops tauschii subsp. strangulata</name>
    <name type="common">Goatgrass</name>
    <dbReference type="NCBI Taxonomy" id="200361"/>
    <lineage>
        <taxon>Eukaryota</taxon>
        <taxon>Viridiplantae</taxon>
        <taxon>Streptophyta</taxon>
        <taxon>Embryophyta</taxon>
        <taxon>Tracheophyta</taxon>
        <taxon>Spermatophyta</taxon>
        <taxon>Magnoliopsida</taxon>
        <taxon>Liliopsida</taxon>
        <taxon>Poales</taxon>
        <taxon>Poaceae</taxon>
        <taxon>BOP clade</taxon>
        <taxon>Pooideae</taxon>
        <taxon>Triticodae</taxon>
        <taxon>Triticeae</taxon>
        <taxon>Triticinae</taxon>
        <taxon>Aegilops</taxon>
    </lineage>
</organism>
<reference evidence="1" key="3">
    <citation type="journal article" date="2017" name="Nature">
        <title>Genome sequence of the progenitor of the wheat D genome Aegilops tauschii.</title>
        <authorList>
            <person name="Luo M.C."/>
            <person name="Gu Y.Q."/>
            <person name="Puiu D."/>
            <person name="Wang H."/>
            <person name="Twardziok S.O."/>
            <person name="Deal K.R."/>
            <person name="Huo N."/>
            <person name="Zhu T."/>
            <person name="Wang L."/>
            <person name="Wang Y."/>
            <person name="McGuire P.E."/>
            <person name="Liu S."/>
            <person name="Long H."/>
            <person name="Ramasamy R.K."/>
            <person name="Rodriguez J.C."/>
            <person name="Van S.L."/>
            <person name="Yuan L."/>
            <person name="Wang Z."/>
            <person name="Xia Z."/>
            <person name="Xiao L."/>
            <person name="Anderson O.D."/>
            <person name="Ouyang S."/>
            <person name="Liang Y."/>
            <person name="Zimin A.V."/>
            <person name="Pertea G."/>
            <person name="Qi P."/>
            <person name="Bennetzen J.L."/>
            <person name="Dai X."/>
            <person name="Dawson M.W."/>
            <person name="Muller H.G."/>
            <person name="Kugler K."/>
            <person name="Rivarola-Duarte L."/>
            <person name="Spannagl M."/>
            <person name="Mayer K.F.X."/>
            <person name="Lu F.H."/>
            <person name="Bevan M.W."/>
            <person name="Leroy P."/>
            <person name="Li P."/>
            <person name="You F.M."/>
            <person name="Sun Q."/>
            <person name="Liu Z."/>
            <person name="Lyons E."/>
            <person name="Wicker T."/>
            <person name="Salzberg S.L."/>
            <person name="Devos K.M."/>
            <person name="Dvorak J."/>
        </authorList>
    </citation>
    <scope>NUCLEOTIDE SEQUENCE [LARGE SCALE GENOMIC DNA]</scope>
    <source>
        <strain evidence="1">cv. AL8/78</strain>
    </source>
</reference>
<keyword evidence="2" id="KW-1185">Reference proteome</keyword>
<proteinExistence type="predicted"/>
<reference evidence="1" key="4">
    <citation type="submission" date="2019-03" db="UniProtKB">
        <authorList>
            <consortium name="EnsemblPlants"/>
        </authorList>
    </citation>
    <scope>IDENTIFICATION</scope>
</reference>
<reference evidence="2" key="2">
    <citation type="journal article" date="2017" name="Nat. Plants">
        <title>The Aegilops tauschii genome reveals multiple impacts of transposons.</title>
        <authorList>
            <person name="Zhao G."/>
            <person name="Zou C."/>
            <person name="Li K."/>
            <person name="Wang K."/>
            <person name="Li T."/>
            <person name="Gao L."/>
            <person name="Zhang X."/>
            <person name="Wang H."/>
            <person name="Yang Z."/>
            <person name="Liu X."/>
            <person name="Jiang W."/>
            <person name="Mao L."/>
            <person name="Kong X."/>
            <person name="Jiao Y."/>
            <person name="Jia J."/>
        </authorList>
    </citation>
    <scope>NUCLEOTIDE SEQUENCE [LARGE SCALE GENOMIC DNA]</scope>
    <source>
        <strain evidence="2">cv. AL8/78</strain>
    </source>
</reference>